<feature type="transmembrane region" description="Helical" evidence="16">
    <location>
        <begin position="530"/>
        <end position="550"/>
    </location>
</feature>
<dbReference type="InterPro" id="IPR046791">
    <property type="entry name" value="Polycystin_dom"/>
</dbReference>
<evidence type="ECO:0000256" key="7">
    <source>
        <dbReference type="ARBA" id="ARBA00022989"/>
    </source>
</evidence>
<feature type="compositionally biased region" description="Polar residues" evidence="15">
    <location>
        <begin position="63"/>
        <end position="75"/>
    </location>
</feature>
<evidence type="ECO:0000256" key="3">
    <source>
        <dbReference type="ARBA" id="ARBA00007200"/>
    </source>
</evidence>
<accession>A0A6J1LV43</accession>
<dbReference type="PANTHER" id="PTHR10877">
    <property type="entry name" value="POLYCYSTIN FAMILY MEMBER"/>
    <property type="match status" value="1"/>
</dbReference>
<dbReference type="Gene3D" id="1.10.287.70">
    <property type="match status" value="1"/>
</dbReference>
<dbReference type="Pfam" id="PF08016">
    <property type="entry name" value="PKD_channel"/>
    <property type="match status" value="1"/>
</dbReference>
<dbReference type="InterPro" id="IPR051223">
    <property type="entry name" value="Polycystin"/>
</dbReference>
<evidence type="ECO:0000256" key="9">
    <source>
        <dbReference type="ARBA" id="ARBA00023065"/>
    </source>
</evidence>
<dbReference type="Proteomes" id="UP000504633">
    <property type="component" value="Unplaced"/>
</dbReference>
<evidence type="ECO:0000256" key="8">
    <source>
        <dbReference type="ARBA" id="ARBA00023054"/>
    </source>
</evidence>
<dbReference type="KEGG" id="dhe:111599066"/>
<evidence type="ECO:0000256" key="10">
    <source>
        <dbReference type="ARBA" id="ARBA00023136"/>
    </source>
</evidence>
<dbReference type="OMA" id="WNTIYVD"/>
<evidence type="ECO:0000259" key="17">
    <source>
        <dbReference type="Pfam" id="PF08016"/>
    </source>
</evidence>
<evidence type="ECO:0000313" key="19">
    <source>
        <dbReference type="Proteomes" id="UP000504633"/>
    </source>
</evidence>
<feature type="region of interest" description="Disordered" evidence="15">
    <location>
        <begin position="241"/>
        <end position="275"/>
    </location>
</feature>
<evidence type="ECO:0000313" key="20">
    <source>
        <dbReference type="RefSeq" id="XP_023170355.1"/>
    </source>
</evidence>
<feature type="compositionally biased region" description="Basic and acidic residues" evidence="15">
    <location>
        <begin position="1"/>
        <end position="18"/>
    </location>
</feature>
<feature type="domain" description="Polycystin" evidence="18">
    <location>
        <begin position="275"/>
        <end position="433"/>
    </location>
</feature>
<protein>
    <submittedName>
        <fullName evidence="20">Polycystic kidney disease 2-like 1 protein</fullName>
    </submittedName>
</protein>
<evidence type="ECO:0000256" key="5">
    <source>
        <dbReference type="ARBA" id="ARBA00022475"/>
    </source>
</evidence>
<dbReference type="FunFam" id="1.10.287.70:FF:000055">
    <property type="entry name" value="Polycystic kidney disease 2-like 1"/>
    <property type="match status" value="1"/>
</dbReference>
<evidence type="ECO:0000256" key="4">
    <source>
        <dbReference type="ARBA" id="ARBA00022448"/>
    </source>
</evidence>
<evidence type="ECO:0000256" key="12">
    <source>
        <dbReference type="ARBA" id="ARBA00023180"/>
    </source>
</evidence>
<keyword evidence="5" id="KW-1003">Cell membrane</keyword>
<keyword evidence="11" id="KW-1015">Disulfide bond</keyword>
<reference evidence="20" key="1">
    <citation type="submission" date="2025-08" db="UniProtKB">
        <authorList>
            <consortium name="RefSeq"/>
        </authorList>
    </citation>
    <scope>IDENTIFICATION</scope>
    <source>
        <strain evidence="20">15085-1641.00</strain>
        <tissue evidence="20">Whole body</tissue>
    </source>
</reference>
<feature type="transmembrane region" description="Helical" evidence="16">
    <location>
        <begin position="482"/>
        <end position="500"/>
    </location>
</feature>
<feature type="transmembrane region" description="Helical" evidence="16">
    <location>
        <begin position="570"/>
        <end position="590"/>
    </location>
</feature>
<feature type="domain" description="Polycystin cation channel PKD1/PKD2" evidence="17">
    <location>
        <begin position="437"/>
        <end position="660"/>
    </location>
</feature>
<feature type="transmembrane region" description="Helical" evidence="16">
    <location>
        <begin position="443"/>
        <end position="461"/>
    </location>
</feature>
<feature type="region of interest" description="Disordered" evidence="15">
    <location>
        <begin position="106"/>
        <end position="128"/>
    </location>
</feature>
<evidence type="ECO:0000256" key="6">
    <source>
        <dbReference type="ARBA" id="ARBA00022692"/>
    </source>
</evidence>
<dbReference type="GO" id="GO:0005886">
    <property type="term" value="C:plasma membrane"/>
    <property type="evidence" value="ECO:0007669"/>
    <property type="project" value="UniProtKB-SubCell"/>
</dbReference>
<keyword evidence="6 16" id="KW-0812">Transmembrane</keyword>
<keyword evidence="10 16" id="KW-0472">Membrane</keyword>
<dbReference type="GeneID" id="111599066"/>
<evidence type="ECO:0000256" key="15">
    <source>
        <dbReference type="SAM" id="MobiDB-lite"/>
    </source>
</evidence>
<feature type="transmembrane region" description="Helical" evidence="16">
    <location>
        <begin position="634"/>
        <end position="654"/>
    </location>
</feature>
<dbReference type="GO" id="GO:0050982">
    <property type="term" value="P:detection of mechanical stimulus"/>
    <property type="evidence" value="ECO:0007669"/>
    <property type="project" value="TreeGrafter"/>
</dbReference>
<dbReference type="Pfam" id="PF20519">
    <property type="entry name" value="Polycystin_dom"/>
    <property type="match status" value="1"/>
</dbReference>
<dbReference type="PANTHER" id="PTHR10877:SF183">
    <property type="entry name" value="AT14535P-RELATED"/>
    <property type="match status" value="1"/>
</dbReference>
<keyword evidence="13" id="KW-0966">Cell projection</keyword>
<keyword evidence="4" id="KW-0813">Transport</keyword>
<feature type="compositionally biased region" description="Basic and acidic residues" evidence="15">
    <location>
        <begin position="114"/>
        <end position="128"/>
    </location>
</feature>
<feature type="compositionally biased region" description="Basic and acidic residues" evidence="15">
    <location>
        <begin position="44"/>
        <end position="58"/>
    </location>
</feature>
<dbReference type="OrthoDB" id="444119at2759"/>
<dbReference type="CTD" id="5311"/>
<evidence type="ECO:0000256" key="11">
    <source>
        <dbReference type="ARBA" id="ARBA00023157"/>
    </source>
</evidence>
<evidence type="ECO:0000256" key="1">
    <source>
        <dbReference type="ARBA" id="ARBA00004138"/>
    </source>
</evidence>
<evidence type="ECO:0000256" key="13">
    <source>
        <dbReference type="ARBA" id="ARBA00023273"/>
    </source>
</evidence>
<evidence type="ECO:0000256" key="2">
    <source>
        <dbReference type="ARBA" id="ARBA00004651"/>
    </source>
</evidence>
<evidence type="ECO:0000259" key="18">
    <source>
        <dbReference type="Pfam" id="PF20519"/>
    </source>
</evidence>
<keyword evidence="12" id="KW-0325">Glycoprotein</keyword>
<keyword evidence="19" id="KW-1185">Reference proteome</keyword>
<feature type="transmembrane region" description="Helical" evidence="16">
    <location>
        <begin position="148"/>
        <end position="169"/>
    </location>
</feature>
<evidence type="ECO:0000256" key="14">
    <source>
        <dbReference type="ARBA" id="ARBA00023303"/>
    </source>
</evidence>
<keyword evidence="8" id="KW-0175">Coiled coil</keyword>
<keyword evidence="7 16" id="KW-1133">Transmembrane helix</keyword>
<evidence type="ECO:0000256" key="16">
    <source>
        <dbReference type="SAM" id="Phobius"/>
    </source>
</evidence>
<keyword evidence="9" id="KW-0406">Ion transport</keyword>
<name>A0A6J1LV43_DROHY</name>
<feature type="compositionally biased region" description="Low complexity" evidence="15">
    <location>
        <begin position="241"/>
        <end position="252"/>
    </location>
</feature>
<gene>
    <name evidence="20" type="primary">LOC111599066</name>
</gene>
<keyword evidence="14" id="KW-0407">Ion channel</keyword>
<dbReference type="AlphaFoldDB" id="A0A6J1LV43"/>
<comment type="subcellular location">
    <subcellularLocation>
        <location evidence="2">Cell membrane</location>
        <topology evidence="2">Multi-pass membrane protein</topology>
    </subcellularLocation>
    <subcellularLocation>
        <location evidence="1">Cell projection</location>
        <location evidence="1">Cilium</location>
    </subcellularLocation>
</comment>
<proteinExistence type="inferred from homology"/>
<dbReference type="GO" id="GO:0005929">
    <property type="term" value="C:cilium"/>
    <property type="evidence" value="ECO:0007669"/>
    <property type="project" value="UniProtKB-SubCell"/>
</dbReference>
<dbReference type="RefSeq" id="XP_023170355.1">
    <property type="nucleotide sequence ID" value="XM_023314587.2"/>
</dbReference>
<comment type="similarity">
    <text evidence="3">Belongs to the polycystin family.</text>
</comment>
<dbReference type="GO" id="GO:0005262">
    <property type="term" value="F:calcium channel activity"/>
    <property type="evidence" value="ECO:0007669"/>
    <property type="project" value="TreeGrafter"/>
</dbReference>
<feature type="region of interest" description="Disordered" evidence="15">
    <location>
        <begin position="1"/>
        <end position="94"/>
    </location>
</feature>
<sequence>MSDKEDEEARKQQTDRVDQSTQHTTGRPRPPPRPLRNQSPGEQGPRRDRPLLVTRTDKESDEQPNQSSPTGSIQPISKEETEETEESPKKRTRFARLFSRKDKELYDGDQYESNTEHETPIRRSADRQGMRTKASRILYTTDEEVRDALLEFALFIIFLILTCLVTLSVRHSYMFYFNDTIKKLFTTRDMIISSSVTVTFEKVLTIPDFWDYLIYNFLVNLHGDMSGVTADFEQVHDLDNTTQTNNENQNEDVPPPPDPPPEDRRHKQKHGTQSTNTTNLIGRVFLHENLLLGPPRLRQIRVRKDSCYVNDAFIRYFNTCYSQYTAGTEEIVSDHMGAPFRTMRDLDSTPLWTQLNFYRSGGYTVDLTFNKKENLMILKKLRNQHWLDRGSRLCLIEFNLFNENTDTFQSAKFIAEIPPTGGVIPQSQLQTVKEFTFLTDKSLVMTCIYIFWYVMVMYYTISEIAAIRKCGIKNYFSSILNIQDLLILIFSYLALVYNIWHMFKVNNVVDTFKSQDTYISLDTLCLWNTIYVDMMAILAFLVWVKIFKFISFNKTLVQFTTTLRRCSKDLAGFSLMFGIVFLAYAQLGLLLFGTKHPDFRNFLTSILTMIRMILGDFQYNLIEQANRVLGPIYFLTYILLVFFILLNMFLAIIMETYNSVKSEITHGRSQLGAYVYKKMAAFFYIIKHCGRKRSNRVLPPVIDPDDDLAPDVTTRRFQPKERIHLRRNITEAEAHYFEDVPNDVKNKDMFRINNRVSLLEEILEQLVTNMDAILKRVESEIKKNK</sequence>
<dbReference type="InterPro" id="IPR013122">
    <property type="entry name" value="PKD1_2_channel"/>
</dbReference>
<organism evidence="19 20">
    <name type="scientific">Drosophila hydei</name>
    <name type="common">Fruit fly</name>
    <dbReference type="NCBI Taxonomy" id="7224"/>
    <lineage>
        <taxon>Eukaryota</taxon>
        <taxon>Metazoa</taxon>
        <taxon>Ecdysozoa</taxon>
        <taxon>Arthropoda</taxon>
        <taxon>Hexapoda</taxon>
        <taxon>Insecta</taxon>
        <taxon>Pterygota</taxon>
        <taxon>Neoptera</taxon>
        <taxon>Endopterygota</taxon>
        <taxon>Diptera</taxon>
        <taxon>Brachycera</taxon>
        <taxon>Muscomorpha</taxon>
        <taxon>Ephydroidea</taxon>
        <taxon>Drosophilidae</taxon>
        <taxon>Drosophila</taxon>
    </lineage>
</organism>